<gene>
    <name evidence="2" type="ORF">B0T17DRAFT_591073</name>
</gene>
<keyword evidence="2" id="KW-0378">Hydrolase</keyword>
<evidence type="ECO:0000256" key="1">
    <source>
        <dbReference type="SAM" id="MobiDB-lite"/>
    </source>
</evidence>
<sequence>MLPEPTLRFTLPSLHDSLPLDCRVYHPHSLAPSPASPSPVSNHGDASWPRHAAIVAHPYAPLGGSYDDPVVDIVANTLLRLGFLVTTFNFRGAHGSAGRTSWTAKAERADYMSVVGFVSYYTHFLDPFRSETVAFAPIRSSHPPVLLLCGYSYGAMVTSQLPFLDTILSPFNTPSCGSPAAEIRLRAQHLAETQNTVLASARAAAVHRFAGGARSPRKSLGLRVGGDEEIRKSHDSRHSFAVDAEDRICKGVAELMAKAKKGRKRRTVGGERIYQEGEGALVVPEKDQHGPAHDCLLPIPERNTPRPAYVLISPLQGTVTNFATMSFPMPFPNITWKSFTQSPSSSSLTGSQRGNSKFNSKSDSRPQAPLPDAEAKLVMNPTLAVYGDSDGFVPVRKLREWASRLQSAPDSRFQAHEVSDAGHFWAQGKAAYIMRDAVRTFAESVLLESHN</sequence>
<organism evidence="2 3">
    <name type="scientific">Bombardia bombarda</name>
    <dbReference type="NCBI Taxonomy" id="252184"/>
    <lineage>
        <taxon>Eukaryota</taxon>
        <taxon>Fungi</taxon>
        <taxon>Dikarya</taxon>
        <taxon>Ascomycota</taxon>
        <taxon>Pezizomycotina</taxon>
        <taxon>Sordariomycetes</taxon>
        <taxon>Sordariomycetidae</taxon>
        <taxon>Sordariales</taxon>
        <taxon>Lasiosphaeriaceae</taxon>
        <taxon>Bombardia</taxon>
    </lineage>
</organism>
<reference evidence="2" key="1">
    <citation type="submission" date="2023-06" db="EMBL/GenBank/DDBJ databases">
        <title>Genome-scale phylogeny and comparative genomics of the fungal order Sordariales.</title>
        <authorList>
            <consortium name="Lawrence Berkeley National Laboratory"/>
            <person name="Hensen N."/>
            <person name="Bonometti L."/>
            <person name="Westerberg I."/>
            <person name="Brannstrom I.O."/>
            <person name="Guillou S."/>
            <person name="Cros-Aarteil S."/>
            <person name="Calhoun S."/>
            <person name="Haridas S."/>
            <person name="Kuo A."/>
            <person name="Mondo S."/>
            <person name="Pangilinan J."/>
            <person name="Riley R."/>
            <person name="LaButti K."/>
            <person name="Andreopoulos B."/>
            <person name="Lipzen A."/>
            <person name="Chen C."/>
            <person name="Yanf M."/>
            <person name="Daum C."/>
            <person name="Ng V."/>
            <person name="Clum A."/>
            <person name="Steindorff A."/>
            <person name="Ohm R."/>
            <person name="Martin F."/>
            <person name="Silar P."/>
            <person name="Natvig D."/>
            <person name="Lalanne C."/>
            <person name="Gautier V."/>
            <person name="Ament-velasquez S.L."/>
            <person name="Kruys A."/>
            <person name="Hutchinson M.I."/>
            <person name="Powell A.J."/>
            <person name="Barry K."/>
            <person name="Miller A.N."/>
            <person name="Grigoriev I.V."/>
            <person name="Debuchy R."/>
            <person name="Gladieux P."/>
            <person name="Thoren M.H."/>
            <person name="Johannesson H."/>
        </authorList>
    </citation>
    <scope>NUCLEOTIDE SEQUENCE</scope>
    <source>
        <strain evidence="2">SMH3391-2</strain>
    </source>
</reference>
<dbReference type="GO" id="GO:0016787">
    <property type="term" value="F:hydrolase activity"/>
    <property type="evidence" value="ECO:0007669"/>
    <property type="project" value="UniProtKB-KW"/>
</dbReference>
<dbReference type="SUPFAM" id="SSF53474">
    <property type="entry name" value="alpha/beta-Hydrolases"/>
    <property type="match status" value="1"/>
</dbReference>
<evidence type="ECO:0000313" key="3">
    <source>
        <dbReference type="Proteomes" id="UP001174934"/>
    </source>
</evidence>
<dbReference type="PANTHER" id="PTHR42103">
    <property type="entry name" value="ALPHA/BETA-HYDROLASES SUPERFAMILY PROTEIN"/>
    <property type="match status" value="1"/>
</dbReference>
<proteinExistence type="predicted"/>
<name>A0AA39X1I3_9PEZI</name>
<dbReference type="InterPro" id="IPR029058">
    <property type="entry name" value="AB_hydrolase_fold"/>
</dbReference>
<protein>
    <submittedName>
        <fullName evidence="2">Alpha/Beta hydrolase protein</fullName>
    </submittedName>
</protein>
<dbReference type="AlphaFoldDB" id="A0AA39X1I3"/>
<keyword evidence="3" id="KW-1185">Reference proteome</keyword>
<dbReference type="EMBL" id="JAULSR010000003">
    <property type="protein sequence ID" value="KAK0625533.1"/>
    <property type="molecule type" value="Genomic_DNA"/>
</dbReference>
<dbReference type="Gene3D" id="3.40.50.1820">
    <property type="entry name" value="alpha/beta hydrolase"/>
    <property type="match status" value="2"/>
</dbReference>
<feature type="region of interest" description="Disordered" evidence="1">
    <location>
        <begin position="340"/>
        <end position="369"/>
    </location>
</feature>
<comment type="caution">
    <text evidence="2">The sequence shown here is derived from an EMBL/GenBank/DDBJ whole genome shotgun (WGS) entry which is preliminary data.</text>
</comment>
<evidence type="ECO:0000313" key="2">
    <source>
        <dbReference type="EMBL" id="KAK0625533.1"/>
    </source>
</evidence>
<dbReference type="PANTHER" id="PTHR42103:SF2">
    <property type="entry name" value="AB HYDROLASE-1 DOMAIN-CONTAINING PROTEIN"/>
    <property type="match status" value="1"/>
</dbReference>
<accession>A0AA39X1I3</accession>
<feature type="compositionally biased region" description="Low complexity" evidence="1">
    <location>
        <begin position="340"/>
        <end position="356"/>
    </location>
</feature>
<dbReference type="Proteomes" id="UP001174934">
    <property type="component" value="Unassembled WGS sequence"/>
</dbReference>